<organism evidence="2">
    <name type="scientific">hydrothermal vent metagenome</name>
    <dbReference type="NCBI Taxonomy" id="652676"/>
    <lineage>
        <taxon>unclassified sequences</taxon>
        <taxon>metagenomes</taxon>
        <taxon>ecological metagenomes</taxon>
    </lineage>
</organism>
<feature type="transmembrane region" description="Helical" evidence="1">
    <location>
        <begin position="23"/>
        <end position="43"/>
    </location>
</feature>
<keyword evidence="1" id="KW-0812">Transmembrane</keyword>
<proteinExistence type="predicted"/>
<feature type="transmembrane region" description="Helical" evidence="1">
    <location>
        <begin position="63"/>
        <end position="84"/>
    </location>
</feature>
<keyword evidence="1" id="KW-1133">Transmembrane helix</keyword>
<dbReference type="AlphaFoldDB" id="A0A3B0Y9Z0"/>
<evidence type="ECO:0000256" key="1">
    <source>
        <dbReference type="SAM" id="Phobius"/>
    </source>
</evidence>
<accession>A0A3B0Y9Z0</accession>
<evidence type="ECO:0000313" key="2">
    <source>
        <dbReference type="EMBL" id="VAW77635.1"/>
    </source>
</evidence>
<name>A0A3B0Y9Z0_9ZZZZ</name>
<gene>
    <name evidence="2" type="ORF">MNBD_GAMMA14-464</name>
</gene>
<feature type="transmembrane region" description="Helical" evidence="1">
    <location>
        <begin position="105"/>
        <end position="128"/>
    </location>
</feature>
<reference evidence="2" key="1">
    <citation type="submission" date="2018-06" db="EMBL/GenBank/DDBJ databases">
        <authorList>
            <person name="Zhirakovskaya E."/>
        </authorList>
    </citation>
    <scope>NUCLEOTIDE SEQUENCE</scope>
</reference>
<protein>
    <submittedName>
        <fullName evidence="2">Uncharacterized protein</fullName>
    </submittedName>
</protein>
<keyword evidence="1" id="KW-0472">Membrane</keyword>
<dbReference type="EMBL" id="UOFM01000229">
    <property type="protein sequence ID" value="VAW77635.1"/>
    <property type="molecule type" value="Genomic_DNA"/>
</dbReference>
<sequence>MRVQEHDEAMQKAIPVNIPQKAFLIRLVVVVIASLAGLLLMFIADSRISDMETTADMNTFSWLNTSSGLMFLAASIMSIVTLRYGRNHEVAIREHATVSLLLTAYRILFWLACITALLAVAFLIWLGLHIGPVR</sequence>